<feature type="region of interest" description="Disordered" evidence="3">
    <location>
        <begin position="1136"/>
        <end position="1158"/>
    </location>
</feature>
<dbReference type="InterPro" id="IPR027417">
    <property type="entry name" value="P-loop_NTPase"/>
</dbReference>
<dbReference type="Pfam" id="PF00612">
    <property type="entry name" value="IQ"/>
    <property type="match status" value="4"/>
</dbReference>
<dbReference type="Gene3D" id="1.20.5.190">
    <property type="match status" value="1"/>
</dbReference>
<dbReference type="FunFam" id="3.80.10.10:FF:001142">
    <property type="entry name" value="Leucine-rich repeats and IQ motif containing 1"/>
    <property type="match status" value="1"/>
</dbReference>
<dbReference type="InterPro" id="IPR001611">
    <property type="entry name" value="Leu-rich_rpt"/>
</dbReference>
<sequence length="1666" mass="192290">MWNDKDIEAELEEEIKAELDKISVSSLEIRDETDSPSEFGSESEPGEEDLPESVLYCINVIKNRSKDAENLVLQDLEDTDISSSSHGAVSNSPIDFMDELTSKYHENELELKKMLFEIEKELQKNPTCDKIPNSTQLPNFCNLPVDEPLSSEDTDTISFRYHEVEERCRQSFAAWEDKQRALENQDTEKFRAQQDREEKQLQEEEEKRHCRMKQFEVEKKKIEDIHKQKEEKINVELQQQQKLWEKNLKEHEEFIRKLQLQIEEERRGLEDLKAEERQRLADVQHNAAIKIQARYRTFVAYQKYGSVIKEQLKNKKKKEMLEKQKQEWKEMAAKRREEVSAELVMKKDNKKREDLMVKKENQKSEEWTKELFMKKENKKGESTAKEILVKFFTKKKDMAIKPLVEEEINENNVTKHIGPENELKKIMIAEQEPMQKLKQEPRRENISRQLIMTEFKKEQDESLGKHQEMDEFQSGKKQNENLAKDFTKSQKNEFKENATNYLESEQEREKISSADENKGNKFQEAREAEGVRNNPEQNRHRRNQEGKDSERGKEEKEKNGENHEEEGHFRASLKHTLSLLKAESNENTISNVNGLAPAKESNSQAIDNDESSETNILTDGETIILNTSDIIVNVESNLCKTKSVICVPTSYGCAGDSDRNSSASKETTTAPSVTRKTPREFCGHGAESKSTSTHSLSEITVSALVEEKRLAWIKTCRPWLEIFRENQRKKIVTRNRPRKCSVSKLPALNAVAVLQGGLWSTLQQVTTVTFQDLPGCSLCTLSECTSLQFLTLRRCGLTALEGLNNCKKLKYIDVQENQIQVINCENLENLCILLMNDNELISFHGLDGCSNLRNIEVSNNKITRIGGLESLKSLQQLIVDHNQLMSTRGLCSVPTIMYLDCSYNNLTKVEGIKDCGLLQILKLQGNYLTELPCLENQVLLRELYLDDNNISTLEILSSYWLPLLQILTVSQNSLTEIVPLFQFISLEKLDVSNNCLSDLTGVNKWFHACFNLCDLSLIGNPLLQERNWRQSILEILPTLRILNGETLKSDSPNHESNVPEPGSFSAICQTQTQEFSLIVKKYVTEKRNIHSLDAIDDLCCYFNELMKLSNKYRDAHENGDFRIIDRDEDLTIKTRDQSEEQQGHLKQVASNSPQQNNLSIAGVNENKQDFLEASQKRIDPDNSDSGFAAFSIHEHIEKNNQNQRVQRRRKGIVSTKIRTENSTVTEPLITSEMEKDFQHIQNDAKNSKAATVIQSHWQGYHIRRQVNFCDQKDMAAMIIQRAWRNYLMETQMKKRQCYTTDLHAQREKAATLIQAVWKGFLLRKKLTRALASIKNEELEDDYEEIDLDDFMFDEAALEKEWFSLDSTNFPSKTQAFTNELHQPKNSGYLSSDDTSFNLPYHPEQPWQCNERENPFSPEDSQFTDRSESQKLSSSSDFKSYMKMSLRSKKEEKISEEWGFKDISTAQLMLKRAQKMKSKKSRHKLDPAVRLALFKNNGNKQPPVKTPKKAHRARQGYFEVDDEELTDVDVPISNEKLERSKELTYQWLHTQVGSYETTSPRNVKCQTHFLPVLDPDVLNGGRVQLVARLVRREDMDVDLVSMNSGSALAQNREKNNQASRHSAESSFKVIAVPGIKSAKKKWISHRGYPVQFSDGWESGKRKAKTFD</sequence>
<feature type="compositionally biased region" description="Polar residues" evidence="3">
    <location>
        <begin position="660"/>
        <end position="675"/>
    </location>
</feature>
<feature type="compositionally biased region" description="Basic and acidic residues" evidence="3">
    <location>
        <begin position="454"/>
        <end position="496"/>
    </location>
</feature>
<feature type="region of interest" description="Disordered" evidence="3">
    <location>
        <begin position="26"/>
        <end position="51"/>
    </location>
</feature>
<dbReference type="PROSITE" id="PS51450">
    <property type="entry name" value="LRR"/>
    <property type="match status" value="4"/>
</dbReference>
<dbReference type="Proteomes" id="UP000515140">
    <property type="component" value="Unplaced"/>
</dbReference>
<dbReference type="PANTHER" id="PTHR46652:SF7">
    <property type="entry name" value="LEUCINE-RICH REPEAT AND IQ DOMAIN-CONTAINING PROTEIN 1"/>
    <property type="match status" value="1"/>
</dbReference>
<dbReference type="SMART" id="SM00015">
    <property type="entry name" value="IQ"/>
    <property type="match status" value="4"/>
</dbReference>
<dbReference type="SUPFAM" id="SSF52058">
    <property type="entry name" value="L domain-like"/>
    <property type="match status" value="1"/>
</dbReference>
<feature type="region of interest" description="Disordered" evidence="3">
    <location>
        <begin position="655"/>
        <end position="689"/>
    </location>
</feature>
<keyword evidence="1" id="KW-0433">Leucine-rich repeat</keyword>
<dbReference type="SMART" id="SM00365">
    <property type="entry name" value="LRR_SD22"/>
    <property type="match status" value="3"/>
</dbReference>
<evidence type="ECO:0000313" key="4">
    <source>
        <dbReference type="Proteomes" id="UP000515140"/>
    </source>
</evidence>
<dbReference type="InterPro" id="IPR000048">
    <property type="entry name" value="IQ_motif_EF-hand-BS"/>
</dbReference>
<feature type="compositionally biased region" description="Basic and acidic residues" evidence="3">
    <location>
        <begin position="543"/>
        <end position="569"/>
    </location>
</feature>
<organism evidence="4 5">
    <name type="scientific">Phascolarctos cinereus</name>
    <name type="common">Koala</name>
    <dbReference type="NCBI Taxonomy" id="38626"/>
    <lineage>
        <taxon>Eukaryota</taxon>
        <taxon>Metazoa</taxon>
        <taxon>Chordata</taxon>
        <taxon>Craniata</taxon>
        <taxon>Vertebrata</taxon>
        <taxon>Euteleostomi</taxon>
        <taxon>Mammalia</taxon>
        <taxon>Metatheria</taxon>
        <taxon>Diprotodontia</taxon>
        <taxon>Phascolarctidae</taxon>
        <taxon>Phascolarctos</taxon>
    </lineage>
</organism>
<dbReference type="SUPFAM" id="SSF52540">
    <property type="entry name" value="P-loop containing nucleoside triphosphate hydrolases"/>
    <property type="match status" value="1"/>
</dbReference>
<dbReference type="PANTHER" id="PTHR46652">
    <property type="entry name" value="LEUCINE-RICH REPEAT AND IQ DOMAIN-CONTAINING PROTEIN 1-RELATED"/>
    <property type="match status" value="1"/>
</dbReference>
<dbReference type="KEGG" id="pcw:110213213"/>
<name>A0A6P5KTV4_PHACI</name>
<evidence type="ECO:0000256" key="2">
    <source>
        <dbReference type="ARBA" id="ARBA00022737"/>
    </source>
</evidence>
<dbReference type="RefSeq" id="XP_020849163.1">
    <property type="nucleotide sequence ID" value="XM_020993504.1"/>
</dbReference>
<dbReference type="PROSITE" id="PS50096">
    <property type="entry name" value="IQ"/>
    <property type="match status" value="4"/>
</dbReference>
<feature type="compositionally biased region" description="Polar residues" evidence="3">
    <location>
        <begin position="1148"/>
        <end position="1158"/>
    </location>
</feature>
<dbReference type="InterPro" id="IPR050836">
    <property type="entry name" value="SDS22/Internalin_LRR"/>
</dbReference>
<protein>
    <submittedName>
        <fullName evidence="5">Leucine-rich repeat and IQ domain-containing protein 1</fullName>
    </submittedName>
</protein>
<proteinExistence type="predicted"/>
<dbReference type="Gene3D" id="3.80.10.10">
    <property type="entry name" value="Ribonuclease Inhibitor"/>
    <property type="match status" value="2"/>
</dbReference>
<feature type="region of interest" description="Disordered" evidence="3">
    <location>
        <begin position="1400"/>
        <end position="1435"/>
    </location>
</feature>
<dbReference type="GeneID" id="110213213"/>
<dbReference type="CTD" id="84125"/>
<dbReference type="CDD" id="cd23767">
    <property type="entry name" value="IQCD"/>
    <property type="match status" value="1"/>
</dbReference>
<feature type="region of interest" description="Disordered" evidence="3">
    <location>
        <begin position="592"/>
        <end position="614"/>
    </location>
</feature>
<reference evidence="5" key="1">
    <citation type="submission" date="2025-08" db="UniProtKB">
        <authorList>
            <consortium name="RefSeq"/>
        </authorList>
    </citation>
    <scope>IDENTIFICATION</scope>
    <source>
        <tissue evidence="5">Spleen</tissue>
    </source>
</reference>
<evidence type="ECO:0000256" key="1">
    <source>
        <dbReference type="ARBA" id="ARBA00022614"/>
    </source>
</evidence>
<dbReference type="InterPro" id="IPR032675">
    <property type="entry name" value="LRR_dom_sf"/>
</dbReference>
<evidence type="ECO:0000256" key="3">
    <source>
        <dbReference type="SAM" id="MobiDB-lite"/>
    </source>
</evidence>
<feature type="region of interest" description="Disordered" evidence="3">
    <location>
        <begin position="183"/>
        <end position="207"/>
    </location>
</feature>
<gene>
    <name evidence="5" type="primary">LRRIQ1</name>
</gene>
<accession>A0A6P5KTV4</accession>
<feature type="region of interest" description="Disordered" evidence="3">
    <location>
        <begin position="432"/>
        <end position="570"/>
    </location>
</feature>
<keyword evidence="4" id="KW-1185">Reference proteome</keyword>
<dbReference type="FunCoup" id="A0A6P5KTV4">
    <property type="interactions" value="32"/>
</dbReference>
<dbReference type="InParanoid" id="A0A6P5KTV4"/>
<keyword evidence="2" id="KW-0677">Repeat</keyword>
<feature type="compositionally biased region" description="Basic and acidic residues" evidence="3">
    <location>
        <begin position="505"/>
        <end position="530"/>
    </location>
</feature>
<evidence type="ECO:0000313" key="5">
    <source>
        <dbReference type="RefSeq" id="XP_020849163.1"/>
    </source>
</evidence>
<feature type="compositionally biased region" description="Basic and acidic residues" evidence="3">
    <location>
        <begin position="432"/>
        <end position="446"/>
    </location>
</feature>